<dbReference type="Pfam" id="PF00664">
    <property type="entry name" value="ABC_membrane"/>
    <property type="match status" value="1"/>
</dbReference>
<keyword evidence="2" id="KW-0813">Transport</keyword>
<evidence type="ECO:0000256" key="8">
    <source>
        <dbReference type="SAM" id="Phobius"/>
    </source>
</evidence>
<dbReference type="InterPro" id="IPR017871">
    <property type="entry name" value="ABC_transporter-like_CS"/>
</dbReference>
<dbReference type="InterPro" id="IPR003439">
    <property type="entry name" value="ABC_transporter-like_ATP-bd"/>
</dbReference>
<keyword evidence="6 8" id="KW-1133">Transmembrane helix</keyword>
<gene>
    <name evidence="11" type="primary">irtA</name>
    <name evidence="11" type="ORF">NO2_0018</name>
</gene>
<evidence type="ECO:0000256" key="1">
    <source>
        <dbReference type="ARBA" id="ARBA00004651"/>
    </source>
</evidence>
<evidence type="ECO:0000256" key="6">
    <source>
        <dbReference type="ARBA" id="ARBA00022989"/>
    </source>
</evidence>
<feature type="domain" description="ABC transmembrane type-1" evidence="10">
    <location>
        <begin position="28"/>
        <end position="319"/>
    </location>
</feature>
<evidence type="ECO:0000256" key="7">
    <source>
        <dbReference type="ARBA" id="ARBA00023136"/>
    </source>
</evidence>
<dbReference type="CDD" id="cd07346">
    <property type="entry name" value="ABC_6TM_exporters"/>
    <property type="match status" value="1"/>
</dbReference>
<dbReference type="GO" id="GO:0005524">
    <property type="term" value="F:ATP binding"/>
    <property type="evidence" value="ECO:0007669"/>
    <property type="project" value="UniProtKB-KW"/>
</dbReference>
<evidence type="ECO:0000313" key="12">
    <source>
        <dbReference type="Proteomes" id="UP000275925"/>
    </source>
</evidence>
<keyword evidence="12" id="KW-1185">Reference proteome</keyword>
<keyword evidence="7 8" id="KW-0472">Membrane</keyword>
<dbReference type="SUPFAM" id="SSF90123">
    <property type="entry name" value="ABC transporter transmembrane region"/>
    <property type="match status" value="1"/>
</dbReference>
<dbReference type="SUPFAM" id="SSF52540">
    <property type="entry name" value="P-loop containing nucleoside triphosphate hydrolases"/>
    <property type="match status" value="1"/>
</dbReference>
<dbReference type="InterPro" id="IPR036640">
    <property type="entry name" value="ABC1_TM_sf"/>
</dbReference>
<dbReference type="GO" id="GO:0016887">
    <property type="term" value="F:ATP hydrolysis activity"/>
    <property type="evidence" value="ECO:0007669"/>
    <property type="project" value="InterPro"/>
</dbReference>
<dbReference type="PROSITE" id="PS50893">
    <property type="entry name" value="ABC_TRANSPORTER_2"/>
    <property type="match status" value="1"/>
</dbReference>
<dbReference type="InterPro" id="IPR039421">
    <property type="entry name" value="Type_1_exporter"/>
</dbReference>
<comment type="caution">
    <text evidence="11">The sequence shown here is derived from an EMBL/GenBank/DDBJ whole genome shotgun (WGS) entry which is preliminary data.</text>
</comment>
<dbReference type="PROSITE" id="PS50929">
    <property type="entry name" value="ABC_TM1F"/>
    <property type="match status" value="1"/>
</dbReference>
<dbReference type="PANTHER" id="PTHR43394">
    <property type="entry name" value="ATP-DEPENDENT PERMEASE MDL1, MITOCHONDRIAL"/>
    <property type="match status" value="1"/>
</dbReference>
<reference evidence="11 12" key="1">
    <citation type="journal article" date="2019" name="ISME J.">
        <title>Genome analyses of uncultured TG2/ZB3 bacteria in 'Margulisbacteria' specifically attached to ectosymbiotic spirochetes of protists in the termite gut.</title>
        <authorList>
            <person name="Utami Y.D."/>
            <person name="Kuwahara H."/>
            <person name="Igai K."/>
            <person name="Murakami T."/>
            <person name="Sugaya K."/>
            <person name="Morikawa T."/>
            <person name="Nagura Y."/>
            <person name="Yuki M."/>
            <person name="Deevong P."/>
            <person name="Inoue T."/>
            <person name="Kihara K."/>
            <person name="Lo N."/>
            <person name="Yamada A."/>
            <person name="Ohkuma M."/>
            <person name="Hongoh Y."/>
        </authorList>
    </citation>
    <scope>NUCLEOTIDE SEQUENCE [LARGE SCALE GENOMIC DNA]</scope>
    <source>
        <strain evidence="11">NkOx7-02</strain>
    </source>
</reference>
<dbReference type="FunFam" id="3.40.50.300:FF:000287">
    <property type="entry name" value="Multidrug ABC transporter ATP-binding protein"/>
    <property type="match status" value="1"/>
</dbReference>
<feature type="transmembrane region" description="Helical" evidence="8">
    <location>
        <begin position="173"/>
        <end position="191"/>
    </location>
</feature>
<name>A0A388TE79_9BACT</name>
<dbReference type="AlphaFoldDB" id="A0A388TE79"/>
<keyword evidence="5" id="KW-0067">ATP-binding</keyword>
<keyword evidence="4" id="KW-0547">Nucleotide-binding</keyword>
<feature type="transmembrane region" description="Helical" evidence="8">
    <location>
        <begin position="286"/>
        <end position="308"/>
    </location>
</feature>
<dbReference type="GO" id="GO:0005886">
    <property type="term" value="C:plasma membrane"/>
    <property type="evidence" value="ECO:0007669"/>
    <property type="project" value="UniProtKB-SubCell"/>
</dbReference>
<dbReference type="PROSITE" id="PS00211">
    <property type="entry name" value="ABC_TRANSPORTER_1"/>
    <property type="match status" value="1"/>
</dbReference>
<evidence type="ECO:0000256" key="4">
    <source>
        <dbReference type="ARBA" id="ARBA00022741"/>
    </source>
</evidence>
<dbReference type="InterPro" id="IPR011527">
    <property type="entry name" value="ABC1_TM_dom"/>
</dbReference>
<dbReference type="SMART" id="SM00382">
    <property type="entry name" value="AAA"/>
    <property type="match status" value="1"/>
</dbReference>
<accession>A0A388TE79</accession>
<dbReference type="EMBL" id="BGZO01000001">
    <property type="protein sequence ID" value="GBR75332.1"/>
    <property type="molecule type" value="Genomic_DNA"/>
</dbReference>
<dbReference type="InterPro" id="IPR003593">
    <property type="entry name" value="AAA+_ATPase"/>
</dbReference>
<proteinExistence type="predicted"/>
<feature type="transmembrane region" description="Helical" evidence="8">
    <location>
        <begin position="259"/>
        <end position="280"/>
    </location>
</feature>
<feature type="transmembrane region" description="Helical" evidence="8">
    <location>
        <begin position="70"/>
        <end position="90"/>
    </location>
</feature>
<evidence type="ECO:0000259" key="10">
    <source>
        <dbReference type="PROSITE" id="PS50929"/>
    </source>
</evidence>
<dbReference type="Proteomes" id="UP000275925">
    <property type="component" value="Unassembled WGS sequence"/>
</dbReference>
<dbReference type="Gene3D" id="3.40.50.300">
    <property type="entry name" value="P-loop containing nucleotide triphosphate hydrolases"/>
    <property type="match status" value="1"/>
</dbReference>
<protein>
    <submittedName>
        <fullName evidence="11">Multidrug transport system, ATPase and permease components</fullName>
    </submittedName>
</protein>
<feature type="domain" description="ABC transporter" evidence="9">
    <location>
        <begin position="350"/>
        <end position="588"/>
    </location>
</feature>
<evidence type="ECO:0000256" key="2">
    <source>
        <dbReference type="ARBA" id="ARBA00022448"/>
    </source>
</evidence>
<dbReference type="InterPro" id="IPR027417">
    <property type="entry name" value="P-loop_NTPase"/>
</dbReference>
<dbReference type="Gene3D" id="1.20.1560.10">
    <property type="entry name" value="ABC transporter type 1, transmembrane domain"/>
    <property type="match status" value="1"/>
</dbReference>
<evidence type="ECO:0000313" key="11">
    <source>
        <dbReference type="EMBL" id="GBR75332.1"/>
    </source>
</evidence>
<sequence length="608" mass="67129">MSKTKPRRTGMARLWELAFQKKALTISACFLSVASVVVSFAPFVIIYYIIRELALHYADLTALNADYLLRLGWLAGGSAATAVLLNYAALMCSHWAAYTTLYKLKLDFTRHLAALPLGFHTEHSTGQLRKIVDENIEKLEGFIAHQLPDLAGSFAMPLVALLILFWFDWRLGLASFAPILLAYFIQASAFGNKAAQEFIKKYQDSLEELNNAAVEYVRGITVVKAFNQTIFSFRKFYATIKNYGRFCLNYTLSFEKYMVLFMLAIGNVYVFLLPAIIWLADSAADYAQFALSAVFYLIFSVSLATPFLKLLYVSQTGQQIADGVARMDKMLDAQPLPETKTPLTVDSYSVSFRNVTFAYNSGAQTVPAALTDVSFTARQGEVTALVGPSGGGKSTIAQLIPRFYDAQSGAVKIGGVNIRDMANEYLLSIVSFVFQEVFLFKQSVADNILIGNKNASRAEVIAAAQAAQCHEFVQKLPQGYDTVIGARNIHLSGGERQRLVLARAILKNAPILVLDEATAFADPENEHKIQLALEKLMRDKTVIIIAHRLSTVRGADKILVLDRGKIVEEGTPEKLAAAQGLYSRMWAQYASALNWTLSSGAEKGRVDV</sequence>
<evidence type="ECO:0000256" key="3">
    <source>
        <dbReference type="ARBA" id="ARBA00022692"/>
    </source>
</evidence>
<organism evidence="11 12">
    <name type="scientific">Candidatus Termititenax persephonae</name>
    <dbReference type="NCBI Taxonomy" id="2218525"/>
    <lineage>
        <taxon>Bacteria</taxon>
        <taxon>Bacillati</taxon>
        <taxon>Candidatus Margulisiibacteriota</taxon>
        <taxon>Candidatus Termititenacia</taxon>
        <taxon>Candidatus Termititenacales</taxon>
        <taxon>Candidatus Termititenacaceae</taxon>
        <taxon>Candidatus Termititenax</taxon>
    </lineage>
</organism>
<evidence type="ECO:0000256" key="5">
    <source>
        <dbReference type="ARBA" id="ARBA00022840"/>
    </source>
</evidence>
<feature type="transmembrane region" description="Helical" evidence="8">
    <location>
        <begin position="147"/>
        <end position="167"/>
    </location>
</feature>
<evidence type="ECO:0000259" key="9">
    <source>
        <dbReference type="PROSITE" id="PS50893"/>
    </source>
</evidence>
<dbReference type="PANTHER" id="PTHR43394:SF1">
    <property type="entry name" value="ATP-BINDING CASSETTE SUB-FAMILY B MEMBER 10, MITOCHONDRIAL"/>
    <property type="match status" value="1"/>
</dbReference>
<comment type="subcellular location">
    <subcellularLocation>
        <location evidence="1">Cell membrane</location>
        <topology evidence="1">Multi-pass membrane protein</topology>
    </subcellularLocation>
</comment>
<keyword evidence="3 8" id="KW-0812">Transmembrane</keyword>
<dbReference type="Pfam" id="PF00005">
    <property type="entry name" value="ABC_tran"/>
    <property type="match status" value="1"/>
</dbReference>
<feature type="transmembrane region" description="Helical" evidence="8">
    <location>
        <begin position="23"/>
        <end position="50"/>
    </location>
</feature>
<dbReference type="GO" id="GO:0015421">
    <property type="term" value="F:ABC-type oligopeptide transporter activity"/>
    <property type="evidence" value="ECO:0007669"/>
    <property type="project" value="TreeGrafter"/>
</dbReference>